<feature type="binding site" description="axial binding residue" evidence="14">
    <location>
        <position position="417"/>
    </location>
    <ligand>
        <name>heme</name>
        <dbReference type="ChEBI" id="CHEBI:30413"/>
    </ligand>
    <ligandPart>
        <name>Fe</name>
        <dbReference type="ChEBI" id="CHEBI:18248"/>
    </ligandPart>
</feature>
<evidence type="ECO:0000256" key="11">
    <source>
        <dbReference type="ARBA" id="ARBA00023004"/>
    </source>
</evidence>
<evidence type="ECO:0000256" key="8">
    <source>
        <dbReference type="ARBA" id="ARBA00022824"/>
    </source>
</evidence>
<dbReference type="AlphaFoldDB" id="A0A8K0PAN7"/>
<evidence type="ECO:0008006" key="19">
    <source>
        <dbReference type="Google" id="ProtNLM"/>
    </source>
</evidence>
<proteinExistence type="inferred from homology"/>
<name>A0A8K0PAN7_LADFU</name>
<comment type="similarity">
    <text evidence="5 15">Belongs to the cytochrome P450 family.</text>
</comment>
<comment type="cofactor">
    <cofactor evidence="1 14">
        <name>heme</name>
        <dbReference type="ChEBI" id="CHEBI:30413"/>
    </cofactor>
</comment>
<dbReference type="OrthoDB" id="2789670at2759"/>
<evidence type="ECO:0000256" key="10">
    <source>
        <dbReference type="ARBA" id="ARBA00023002"/>
    </source>
</evidence>
<reference evidence="17" key="1">
    <citation type="submission" date="2013-04" db="EMBL/GenBank/DDBJ databases">
        <authorList>
            <person name="Qu J."/>
            <person name="Murali S.C."/>
            <person name="Bandaranaike D."/>
            <person name="Bellair M."/>
            <person name="Blankenburg K."/>
            <person name="Chao H."/>
            <person name="Dinh H."/>
            <person name="Doddapaneni H."/>
            <person name="Downs B."/>
            <person name="Dugan-Rocha S."/>
            <person name="Elkadiri S."/>
            <person name="Gnanaolivu R.D."/>
            <person name="Hernandez B."/>
            <person name="Javaid M."/>
            <person name="Jayaseelan J.C."/>
            <person name="Lee S."/>
            <person name="Li M."/>
            <person name="Ming W."/>
            <person name="Munidasa M."/>
            <person name="Muniz J."/>
            <person name="Nguyen L."/>
            <person name="Ongeri F."/>
            <person name="Osuji N."/>
            <person name="Pu L.-L."/>
            <person name="Puazo M."/>
            <person name="Qu C."/>
            <person name="Quiroz J."/>
            <person name="Raj R."/>
            <person name="Weissenberger G."/>
            <person name="Xin Y."/>
            <person name="Zou X."/>
            <person name="Han Y."/>
            <person name="Richards S."/>
            <person name="Worley K."/>
            <person name="Muzny D."/>
            <person name="Gibbs R."/>
        </authorList>
    </citation>
    <scope>NUCLEOTIDE SEQUENCE</scope>
    <source>
        <strain evidence="17">Sampled in the wild</strain>
    </source>
</reference>
<comment type="subcellular location">
    <subcellularLocation>
        <location evidence="4">Endoplasmic reticulum membrane</location>
        <topology evidence="4">Peripheral membrane protein</topology>
    </subcellularLocation>
    <subcellularLocation>
        <location evidence="3">Microsome membrane</location>
        <topology evidence="3">Peripheral membrane protein</topology>
    </subcellularLocation>
</comment>
<evidence type="ECO:0000256" key="7">
    <source>
        <dbReference type="ARBA" id="ARBA00022723"/>
    </source>
</evidence>
<dbReference type="PRINTS" id="PR00385">
    <property type="entry name" value="P450"/>
</dbReference>
<sequence>MGIFGMEWSFLNSITPLYIVSAITIAVVVKFFISPLWYWKVRNVPSVSAVPILGSMTSALLLTKALPDVYGDIYKKANGKRYMGFVKFIRPAILMKDPELIKNTLNRDFDHFNSNDVFIDEKVDPMFGKHIFALNGERWKKLRAALSPGFSSGKMKGIYPLVGEVSENLTSYVAECLGSSGEQGWVTELKDLCARFTIDVIASIAFGLQCNSIRNPNAEFRSMGRKILEPTPGRALLILVMMQMPISVDVLRHNQNELDDITAQAVAVFGDGSETSSTLISFTLFELAHNQEVQERLRQEIEDSVAQNGSLTYDALQELTYLDMVIQETLRMYPPGGFLTRLCTKRYLLPNPEENVSGDGVWLEEGTPIIYPVYALHHDAKYFPDPEIFDPERFSSKAKKDRPMSIYTPFGDGPRGCIGQRLGLLQTKVAVK</sequence>
<dbReference type="Pfam" id="PF00067">
    <property type="entry name" value="p450"/>
    <property type="match status" value="2"/>
</dbReference>
<evidence type="ECO:0000256" key="5">
    <source>
        <dbReference type="ARBA" id="ARBA00010617"/>
    </source>
</evidence>
<dbReference type="PANTHER" id="PTHR24292">
    <property type="entry name" value="CYTOCHROME P450"/>
    <property type="match status" value="1"/>
</dbReference>
<evidence type="ECO:0000256" key="3">
    <source>
        <dbReference type="ARBA" id="ARBA00004174"/>
    </source>
</evidence>
<dbReference type="InterPro" id="IPR017972">
    <property type="entry name" value="Cyt_P450_CS"/>
</dbReference>
<evidence type="ECO:0000256" key="14">
    <source>
        <dbReference type="PIRSR" id="PIRSR602402-1"/>
    </source>
</evidence>
<evidence type="ECO:0000256" key="2">
    <source>
        <dbReference type="ARBA" id="ARBA00003690"/>
    </source>
</evidence>
<keyword evidence="11 14" id="KW-0408">Iron</keyword>
<feature type="transmembrane region" description="Helical" evidence="16">
    <location>
        <begin position="17"/>
        <end position="39"/>
    </location>
</feature>
<comment type="function">
    <text evidence="2">May be involved in the metabolism of insect hormones and in the breakdown of synthetic insecticides.</text>
</comment>
<gene>
    <name evidence="17" type="ORF">J437_LFUL018961</name>
</gene>
<dbReference type="GO" id="GO:0005506">
    <property type="term" value="F:iron ion binding"/>
    <property type="evidence" value="ECO:0007669"/>
    <property type="project" value="InterPro"/>
</dbReference>
<dbReference type="CDD" id="cd11056">
    <property type="entry name" value="CYP6-like"/>
    <property type="match status" value="1"/>
</dbReference>
<keyword evidence="13 16" id="KW-0472">Membrane</keyword>
<keyword evidence="12 15" id="KW-0503">Monooxygenase</keyword>
<protein>
    <recommendedName>
        <fullName evidence="19">Cytochrome P450</fullName>
    </recommendedName>
</protein>
<evidence type="ECO:0000313" key="17">
    <source>
        <dbReference type="EMBL" id="KAG8239332.1"/>
    </source>
</evidence>
<dbReference type="Proteomes" id="UP000792457">
    <property type="component" value="Unassembled WGS sequence"/>
</dbReference>
<dbReference type="GO" id="GO:0020037">
    <property type="term" value="F:heme binding"/>
    <property type="evidence" value="ECO:0007669"/>
    <property type="project" value="InterPro"/>
</dbReference>
<keyword evidence="7 14" id="KW-0479">Metal-binding</keyword>
<dbReference type="PRINTS" id="PR00464">
    <property type="entry name" value="EP450II"/>
</dbReference>
<evidence type="ECO:0000256" key="1">
    <source>
        <dbReference type="ARBA" id="ARBA00001971"/>
    </source>
</evidence>
<keyword evidence="10 15" id="KW-0560">Oxidoreductase</keyword>
<keyword evidence="6 14" id="KW-0349">Heme</keyword>
<keyword evidence="16" id="KW-0812">Transmembrane</keyword>
<dbReference type="SUPFAM" id="SSF48264">
    <property type="entry name" value="Cytochrome P450"/>
    <property type="match status" value="1"/>
</dbReference>
<dbReference type="InterPro" id="IPR036396">
    <property type="entry name" value="Cyt_P450_sf"/>
</dbReference>
<evidence type="ECO:0000256" key="4">
    <source>
        <dbReference type="ARBA" id="ARBA00004406"/>
    </source>
</evidence>
<accession>A0A8K0PAN7</accession>
<evidence type="ECO:0000256" key="9">
    <source>
        <dbReference type="ARBA" id="ARBA00022848"/>
    </source>
</evidence>
<keyword evidence="16" id="KW-1133">Transmembrane helix</keyword>
<dbReference type="InterPro" id="IPR002402">
    <property type="entry name" value="Cyt_P450_E_grp-II"/>
</dbReference>
<evidence type="ECO:0000256" key="16">
    <source>
        <dbReference type="SAM" id="Phobius"/>
    </source>
</evidence>
<dbReference type="Gene3D" id="1.10.630.10">
    <property type="entry name" value="Cytochrome P450"/>
    <property type="match status" value="2"/>
</dbReference>
<comment type="caution">
    <text evidence="17">The sequence shown here is derived from an EMBL/GenBank/DDBJ whole genome shotgun (WGS) entry which is preliminary data.</text>
</comment>
<dbReference type="GO" id="GO:0005789">
    <property type="term" value="C:endoplasmic reticulum membrane"/>
    <property type="evidence" value="ECO:0007669"/>
    <property type="project" value="UniProtKB-SubCell"/>
</dbReference>
<feature type="non-terminal residue" evidence="17">
    <location>
        <position position="1"/>
    </location>
</feature>
<dbReference type="InterPro" id="IPR050476">
    <property type="entry name" value="Insect_CytP450_Detox"/>
</dbReference>
<keyword evidence="9" id="KW-0492">Microsome</keyword>
<evidence type="ECO:0000256" key="13">
    <source>
        <dbReference type="ARBA" id="ARBA00023136"/>
    </source>
</evidence>
<evidence type="ECO:0000313" key="18">
    <source>
        <dbReference type="Proteomes" id="UP000792457"/>
    </source>
</evidence>
<keyword evidence="8" id="KW-0256">Endoplasmic reticulum</keyword>
<reference evidence="17" key="2">
    <citation type="submission" date="2017-10" db="EMBL/GenBank/DDBJ databases">
        <title>Ladona fulva Genome sequencing and assembly.</title>
        <authorList>
            <person name="Murali S."/>
            <person name="Richards S."/>
            <person name="Bandaranaike D."/>
            <person name="Bellair M."/>
            <person name="Blankenburg K."/>
            <person name="Chao H."/>
            <person name="Dinh H."/>
            <person name="Doddapaneni H."/>
            <person name="Dugan-Rocha S."/>
            <person name="Elkadiri S."/>
            <person name="Gnanaolivu R."/>
            <person name="Hernandez B."/>
            <person name="Skinner E."/>
            <person name="Javaid M."/>
            <person name="Lee S."/>
            <person name="Li M."/>
            <person name="Ming W."/>
            <person name="Munidasa M."/>
            <person name="Muniz J."/>
            <person name="Nguyen L."/>
            <person name="Hughes D."/>
            <person name="Osuji N."/>
            <person name="Pu L.-L."/>
            <person name="Puazo M."/>
            <person name="Qu C."/>
            <person name="Quiroz J."/>
            <person name="Raj R."/>
            <person name="Weissenberger G."/>
            <person name="Xin Y."/>
            <person name="Zou X."/>
            <person name="Han Y."/>
            <person name="Worley K."/>
            <person name="Muzny D."/>
            <person name="Gibbs R."/>
        </authorList>
    </citation>
    <scope>NUCLEOTIDE SEQUENCE</scope>
    <source>
        <strain evidence="17">Sampled in the wild</strain>
    </source>
</reference>
<organism evidence="17 18">
    <name type="scientific">Ladona fulva</name>
    <name type="common">Scarce chaser dragonfly</name>
    <name type="synonym">Libellula fulva</name>
    <dbReference type="NCBI Taxonomy" id="123851"/>
    <lineage>
        <taxon>Eukaryota</taxon>
        <taxon>Metazoa</taxon>
        <taxon>Ecdysozoa</taxon>
        <taxon>Arthropoda</taxon>
        <taxon>Hexapoda</taxon>
        <taxon>Insecta</taxon>
        <taxon>Pterygota</taxon>
        <taxon>Palaeoptera</taxon>
        <taxon>Odonata</taxon>
        <taxon>Epiprocta</taxon>
        <taxon>Anisoptera</taxon>
        <taxon>Libelluloidea</taxon>
        <taxon>Libellulidae</taxon>
        <taxon>Ladona</taxon>
    </lineage>
</organism>
<keyword evidence="18" id="KW-1185">Reference proteome</keyword>
<dbReference type="EMBL" id="KZ309598">
    <property type="protein sequence ID" value="KAG8239332.1"/>
    <property type="molecule type" value="Genomic_DNA"/>
</dbReference>
<dbReference type="GO" id="GO:0004497">
    <property type="term" value="F:monooxygenase activity"/>
    <property type="evidence" value="ECO:0007669"/>
    <property type="project" value="UniProtKB-KW"/>
</dbReference>
<evidence type="ECO:0000256" key="12">
    <source>
        <dbReference type="ARBA" id="ARBA00023033"/>
    </source>
</evidence>
<dbReference type="GO" id="GO:0016705">
    <property type="term" value="F:oxidoreductase activity, acting on paired donors, with incorporation or reduction of molecular oxygen"/>
    <property type="evidence" value="ECO:0007669"/>
    <property type="project" value="InterPro"/>
</dbReference>
<evidence type="ECO:0000256" key="6">
    <source>
        <dbReference type="ARBA" id="ARBA00022617"/>
    </source>
</evidence>
<dbReference type="InterPro" id="IPR001128">
    <property type="entry name" value="Cyt_P450"/>
</dbReference>
<dbReference type="PANTHER" id="PTHR24292:SF84">
    <property type="entry name" value="CYTOCHROME P450 28A5-RELATED"/>
    <property type="match status" value="1"/>
</dbReference>
<evidence type="ECO:0000256" key="15">
    <source>
        <dbReference type="RuleBase" id="RU000461"/>
    </source>
</evidence>
<dbReference type="PROSITE" id="PS00086">
    <property type="entry name" value="CYTOCHROME_P450"/>
    <property type="match status" value="1"/>
</dbReference>